<keyword evidence="2" id="KW-0732">Signal</keyword>
<evidence type="ECO:0000256" key="1">
    <source>
        <dbReference type="SAM" id="MobiDB-lite"/>
    </source>
</evidence>
<dbReference type="Pfam" id="PF16868">
    <property type="entry name" value="NMT1_3"/>
    <property type="match status" value="1"/>
</dbReference>
<dbReference type="NCBIfam" id="TIGR02122">
    <property type="entry name" value="TRAP_TAXI"/>
    <property type="match status" value="1"/>
</dbReference>
<dbReference type="PANTHER" id="PTHR42941">
    <property type="entry name" value="SLL1037 PROTEIN"/>
    <property type="match status" value="1"/>
</dbReference>
<dbReference type="InterPro" id="IPR011852">
    <property type="entry name" value="TRAP_TAXI"/>
</dbReference>
<feature type="compositionally biased region" description="Acidic residues" evidence="1">
    <location>
        <begin position="329"/>
        <end position="339"/>
    </location>
</feature>
<evidence type="ECO:0000313" key="4">
    <source>
        <dbReference type="Proteomes" id="UP000242310"/>
    </source>
</evidence>
<proteinExistence type="predicted"/>
<evidence type="ECO:0008006" key="5">
    <source>
        <dbReference type="Google" id="ProtNLM"/>
    </source>
</evidence>
<dbReference type="CDD" id="cd13567">
    <property type="entry name" value="PBP2_TtGluBP"/>
    <property type="match status" value="1"/>
</dbReference>
<dbReference type="AlphaFoldDB" id="A0A2P8HHZ6"/>
<dbReference type="PROSITE" id="PS51257">
    <property type="entry name" value="PROKAR_LIPOPROTEIN"/>
    <property type="match status" value="1"/>
</dbReference>
<dbReference type="RefSeq" id="WP_106588528.1">
    <property type="nucleotide sequence ID" value="NZ_PYAV01000006.1"/>
</dbReference>
<keyword evidence="4" id="KW-1185">Reference proteome</keyword>
<name>A0A2P8HHZ6_9BACI</name>
<dbReference type="EMBL" id="PYAV01000006">
    <property type="protein sequence ID" value="PSL45854.1"/>
    <property type="molecule type" value="Genomic_DNA"/>
</dbReference>
<gene>
    <name evidence="3" type="ORF">B0H94_106109</name>
</gene>
<dbReference type="PANTHER" id="PTHR42941:SF1">
    <property type="entry name" value="SLL1037 PROTEIN"/>
    <property type="match status" value="1"/>
</dbReference>
<feature type="region of interest" description="Disordered" evidence="1">
    <location>
        <begin position="315"/>
        <end position="339"/>
    </location>
</feature>
<feature type="chain" id="PRO_5038442035" description="TRAP transporter TAXI family solute receptor" evidence="2">
    <location>
        <begin position="17"/>
        <end position="339"/>
    </location>
</feature>
<evidence type="ECO:0000313" key="3">
    <source>
        <dbReference type="EMBL" id="PSL45854.1"/>
    </source>
</evidence>
<organism evidence="3 4">
    <name type="scientific">Salsuginibacillus halophilus</name>
    <dbReference type="NCBI Taxonomy" id="517424"/>
    <lineage>
        <taxon>Bacteria</taxon>
        <taxon>Bacillati</taxon>
        <taxon>Bacillota</taxon>
        <taxon>Bacilli</taxon>
        <taxon>Bacillales</taxon>
        <taxon>Bacillaceae</taxon>
        <taxon>Salsuginibacillus</taxon>
    </lineage>
</organism>
<dbReference type="Gene3D" id="3.40.190.10">
    <property type="entry name" value="Periplasmic binding protein-like II"/>
    <property type="match status" value="2"/>
</dbReference>
<dbReference type="SUPFAM" id="SSF53850">
    <property type="entry name" value="Periplasmic binding protein-like II"/>
    <property type="match status" value="1"/>
</dbReference>
<feature type="signal peptide" evidence="2">
    <location>
        <begin position="1"/>
        <end position="16"/>
    </location>
</feature>
<reference evidence="3 4" key="1">
    <citation type="submission" date="2018-03" db="EMBL/GenBank/DDBJ databases">
        <title>Genomic Encyclopedia of Type Strains, Phase III (KMG-III): the genomes of soil and plant-associated and newly described type strains.</title>
        <authorList>
            <person name="Whitman W."/>
        </authorList>
    </citation>
    <scope>NUCLEOTIDE SEQUENCE [LARGE SCALE GENOMIC DNA]</scope>
    <source>
        <strain evidence="3 4">CGMCC 1.07653</strain>
    </source>
</reference>
<dbReference type="OrthoDB" id="9776669at2"/>
<sequence>MKKFVAIFGVSALALAACGDEEATETNGEGEENGDEAAEADGAAEDMFLTIATGGTSGVYYPIGGAMSNLFEEELGTDSSVQSTGASVENINLLTEDRAELAITMSDAVAQAYEGSGPFEDEEPNENLAGMASLYPNFVQVVTTEDSGIESIEDLEGHDVGVGAPNSGVELNAQLILEAHDMDYDDIEEDYLSYSEAIDQMQNNMIDAAFVTSGLPNSTVIDLSTQADVNILPIEGEPLENLQSEYDFFGEGTIEADVYDTDEDVTTATIMNVLLVNENLSEEEVYELTETMFENIDTIQGSHNAAEEIDLDTVTDSMPVPFHPGAESYYEDEGVMDDE</sequence>
<dbReference type="Proteomes" id="UP000242310">
    <property type="component" value="Unassembled WGS sequence"/>
</dbReference>
<comment type="caution">
    <text evidence="3">The sequence shown here is derived from an EMBL/GenBank/DDBJ whole genome shotgun (WGS) entry which is preliminary data.</text>
</comment>
<protein>
    <recommendedName>
        <fullName evidence="5">TRAP transporter TAXI family solute receptor</fullName>
    </recommendedName>
</protein>
<accession>A0A2P8HHZ6</accession>
<evidence type="ECO:0000256" key="2">
    <source>
        <dbReference type="SAM" id="SignalP"/>
    </source>
</evidence>